<dbReference type="PROSITE" id="PS51375">
    <property type="entry name" value="PPR"/>
    <property type="match status" value="5"/>
</dbReference>
<dbReference type="Gene3D" id="1.25.40.10">
    <property type="entry name" value="Tetratricopeptide repeat domain"/>
    <property type="match status" value="4"/>
</dbReference>
<dbReference type="Gene3D" id="3.40.1740.10">
    <property type="entry name" value="VC0467-like"/>
    <property type="match status" value="1"/>
</dbReference>
<dbReference type="InterPro" id="IPR046848">
    <property type="entry name" value="E_motif"/>
</dbReference>
<feature type="repeat" description="PPR" evidence="2">
    <location>
        <begin position="215"/>
        <end position="249"/>
    </location>
</feature>
<protein>
    <submittedName>
        <fullName evidence="3">Uncharacterized protein</fullName>
    </submittedName>
</protein>
<reference evidence="3 4" key="1">
    <citation type="submission" date="2018-10" db="EMBL/GenBank/DDBJ databases">
        <title>A high-quality apple genome assembly.</title>
        <authorList>
            <person name="Hu J."/>
        </authorList>
    </citation>
    <scope>NUCLEOTIDE SEQUENCE [LARGE SCALE GENOMIC DNA]</scope>
    <source>
        <strain evidence="4">cv. HFTH1</strain>
        <tissue evidence="3">Young leaf</tissue>
    </source>
</reference>
<feature type="repeat" description="PPR" evidence="2">
    <location>
        <begin position="184"/>
        <end position="214"/>
    </location>
</feature>
<feature type="repeat" description="PPR" evidence="2">
    <location>
        <begin position="277"/>
        <end position="311"/>
    </location>
</feature>
<proteinExistence type="predicted"/>
<evidence type="ECO:0000256" key="1">
    <source>
        <dbReference type="ARBA" id="ARBA00022737"/>
    </source>
</evidence>
<dbReference type="EMBL" id="RDQH01000343">
    <property type="protein sequence ID" value="RXH69277.1"/>
    <property type="molecule type" value="Genomic_DNA"/>
</dbReference>
<dbReference type="NCBIfam" id="TIGR00756">
    <property type="entry name" value="PPR"/>
    <property type="match status" value="6"/>
</dbReference>
<sequence length="897" mass="100029">MQMCVPVRSPSWVSRRRILDQKLSDLHRCTNLSHVKQVHAQILKADLHQDIHTAPKLIAAFSLCRQMALAVNVFNQIDYPNVHLYNTLIRAHIQNSQTSQAFAAFFDMQINGVYPDNFTYPFLLKACLGRPWLPVVQMIHAHIEKFGFGLDIFVPNSLIDTYSKCGLIGVSEAKKLFVVMEERDTVSWNSMIGGLAKAGELSDARRLFEEMPGRDSVSWNTILDGYVKAGEMNEAFELFEKMPQRNVVSWSTLVSGYSKAGDMSMARMMFDRMPFRNLVPWTIIISGYAEKGLAKEAIMLYDQMEEAGLKPDNGAVISILAACAESGLIGLGRKVHASIERTQFKCSTPVSNALLDMYAKCGVLDEAFRVFDGIAKKDLVSWNAMLQGLAMHGHGEKALELFSRMVKDGFFPDKVTFIGVLCACTHIGFVEEGLHAFNTMEREYGIVPEVEHYGCMIDLLGRGGHLQEAFRLVHSMPMEPNAVIWGTLLGACRMHNDRELAEEVLNHLVKLDPSEPGNFSMLSNIYAAAGDWANVANVRMQMRSTGVQKPSGASSIEVDDEVHEFTVFDKLHPKSDEVYGMIDRLRVDFKQLNVSSRSISNGIESWGSVYSLFSCLKFLHQNCYFSQQKFHSISIQKSWDSIFNNIRGESSTPSNDDHKPSIDADWRSFRARLVAAEKSRPKEPTSTSSLDLDTVVDQPKPVTVGDKWAHAIHEPEKGCLLLATEKLDGVHIFERTVILVLSTGPLGPWGIILNRPSLMSIKETRSTALDVAGTFSDRPLFFGGPLEEGLFLVRPKGGDGVVGRSGVFDEVMKGLYYGTKESVGCAAEMVKRNMVGLGEFRFFDGYCGWEKEQLKDEITSGYWTVAACSPSVIDLRSVGSVGLWEKVLGLMGRRKVR</sequence>
<feature type="repeat" description="PPR" evidence="2">
    <location>
        <begin position="378"/>
        <end position="412"/>
    </location>
</feature>
<dbReference type="FunFam" id="1.25.40.10:FF:000557">
    <property type="entry name" value="Pentatricopeptide repeat-containing protein, chloroplastic"/>
    <property type="match status" value="1"/>
</dbReference>
<evidence type="ECO:0000313" key="3">
    <source>
        <dbReference type="EMBL" id="RXH69277.1"/>
    </source>
</evidence>
<dbReference type="GO" id="GO:0048731">
    <property type="term" value="P:system development"/>
    <property type="evidence" value="ECO:0007669"/>
    <property type="project" value="UniProtKB-ARBA"/>
</dbReference>
<dbReference type="Pfam" id="PF20431">
    <property type="entry name" value="E_motif"/>
    <property type="match status" value="1"/>
</dbReference>
<evidence type="ECO:0000256" key="2">
    <source>
        <dbReference type="PROSITE-ProRule" id="PRU00708"/>
    </source>
</evidence>
<dbReference type="SUPFAM" id="SSF143456">
    <property type="entry name" value="VC0467-like"/>
    <property type="match status" value="1"/>
</dbReference>
<dbReference type="InterPro" id="IPR046960">
    <property type="entry name" value="PPR_At4g14850-like_plant"/>
</dbReference>
<dbReference type="PANTHER" id="PTHR47926:SF413">
    <property type="entry name" value="REPEAT (TPR)-LIKE SUPERFAMILY PROTEIN, PUTATIVE-RELATED"/>
    <property type="match status" value="1"/>
</dbReference>
<dbReference type="InterPro" id="IPR003774">
    <property type="entry name" value="AlgH-like"/>
</dbReference>
<comment type="caution">
    <text evidence="3">The sequence shown here is derived from an EMBL/GenBank/DDBJ whole genome shotgun (WGS) entry which is preliminary data.</text>
</comment>
<dbReference type="FunFam" id="1.25.40.10:FF:000031">
    <property type="entry name" value="Pentatricopeptide repeat-containing protein mitochondrial"/>
    <property type="match status" value="1"/>
</dbReference>
<evidence type="ECO:0000313" key="4">
    <source>
        <dbReference type="Proteomes" id="UP000290289"/>
    </source>
</evidence>
<dbReference type="PANTHER" id="PTHR47926">
    <property type="entry name" value="PENTATRICOPEPTIDE REPEAT-CONTAINING PROTEIN"/>
    <property type="match status" value="1"/>
</dbReference>
<dbReference type="InterPro" id="IPR002885">
    <property type="entry name" value="PPR_rpt"/>
</dbReference>
<dbReference type="Pfam" id="PF01535">
    <property type="entry name" value="PPR"/>
    <property type="match status" value="4"/>
</dbReference>
<dbReference type="GO" id="GO:0009451">
    <property type="term" value="P:RNA modification"/>
    <property type="evidence" value="ECO:0007669"/>
    <property type="project" value="InterPro"/>
</dbReference>
<dbReference type="STRING" id="3750.A0A498HIR1"/>
<name>A0A498HIR1_MALDO</name>
<dbReference type="Proteomes" id="UP000290289">
    <property type="component" value="Chromosome 17"/>
</dbReference>
<keyword evidence="4" id="KW-1185">Reference proteome</keyword>
<feature type="repeat" description="PPR" evidence="2">
    <location>
        <begin position="81"/>
        <end position="115"/>
    </location>
</feature>
<keyword evidence="1" id="KW-0677">Repeat</keyword>
<dbReference type="Pfam" id="PF02622">
    <property type="entry name" value="DUF179"/>
    <property type="match status" value="1"/>
</dbReference>
<gene>
    <name evidence="3" type="ORF">DVH24_037061</name>
</gene>
<organism evidence="3 4">
    <name type="scientific">Malus domestica</name>
    <name type="common">Apple</name>
    <name type="synonym">Pyrus malus</name>
    <dbReference type="NCBI Taxonomy" id="3750"/>
    <lineage>
        <taxon>Eukaryota</taxon>
        <taxon>Viridiplantae</taxon>
        <taxon>Streptophyta</taxon>
        <taxon>Embryophyta</taxon>
        <taxon>Tracheophyta</taxon>
        <taxon>Spermatophyta</taxon>
        <taxon>Magnoliopsida</taxon>
        <taxon>eudicotyledons</taxon>
        <taxon>Gunneridae</taxon>
        <taxon>Pentapetalae</taxon>
        <taxon>rosids</taxon>
        <taxon>fabids</taxon>
        <taxon>Rosales</taxon>
        <taxon>Rosaceae</taxon>
        <taxon>Amygdaloideae</taxon>
        <taxon>Maleae</taxon>
        <taxon>Malus</taxon>
    </lineage>
</organism>
<dbReference type="GO" id="GO:0003729">
    <property type="term" value="F:mRNA binding"/>
    <property type="evidence" value="ECO:0007669"/>
    <property type="project" value="UniProtKB-ARBA"/>
</dbReference>
<dbReference type="InterPro" id="IPR011990">
    <property type="entry name" value="TPR-like_helical_dom_sf"/>
</dbReference>
<dbReference type="FunFam" id="1.25.40.10:FF:000584">
    <property type="entry name" value="Pentatricopeptide repeat-containing protein"/>
    <property type="match status" value="1"/>
</dbReference>
<accession>A0A498HIR1</accession>
<dbReference type="FunFam" id="1.25.40.10:FF:000125">
    <property type="entry name" value="Pentatricopeptide repeat-containing protein"/>
    <property type="match status" value="1"/>
</dbReference>
<dbReference type="Pfam" id="PF13041">
    <property type="entry name" value="PPR_2"/>
    <property type="match status" value="4"/>
</dbReference>
<dbReference type="AlphaFoldDB" id="A0A498HIR1"/>